<dbReference type="AlphaFoldDB" id="A0A971S1M7"/>
<organism evidence="1 2">
    <name type="scientific">Syntrophorhabdus aromaticivorans</name>
    <dbReference type="NCBI Taxonomy" id="328301"/>
    <lineage>
        <taxon>Bacteria</taxon>
        <taxon>Pseudomonadati</taxon>
        <taxon>Thermodesulfobacteriota</taxon>
        <taxon>Syntrophorhabdia</taxon>
        <taxon>Syntrophorhabdales</taxon>
        <taxon>Syntrophorhabdaceae</taxon>
        <taxon>Syntrophorhabdus</taxon>
    </lineage>
</organism>
<evidence type="ECO:0000313" key="1">
    <source>
        <dbReference type="EMBL" id="NLW35689.1"/>
    </source>
</evidence>
<protein>
    <submittedName>
        <fullName evidence="1">Uncharacterized protein</fullName>
    </submittedName>
</protein>
<proteinExistence type="predicted"/>
<dbReference type="Proteomes" id="UP000777265">
    <property type="component" value="Unassembled WGS sequence"/>
</dbReference>
<reference evidence="1" key="2">
    <citation type="submission" date="2020-01" db="EMBL/GenBank/DDBJ databases">
        <authorList>
            <person name="Campanaro S."/>
        </authorList>
    </citation>
    <scope>NUCLEOTIDE SEQUENCE</scope>
    <source>
        <strain evidence="1">AS06rmzACSIP_7</strain>
    </source>
</reference>
<gene>
    <name evidence="1" type="ORF">GXY80_09450</name>
</gene>
<reference evidence="1" key="1">
    <citation type="journal article" date="2020" name="Biotechnol. Biofuels">
        <title>New insights from the biogas microbiome by comprehensive genome-resolved metagenomics of nearly 1600 species originating from multiple anaerobic digesters.</title>
        <authorList>
            <person name="Campanaro S."/>
            <person name="Treu L."/>
            <person name="Rodriguez-R L.M."/>
            <person name="Kovalovszki A."/>
            <person name="Ziels R.M."/>
            <person name="Maus I."/>
            <person name="Zhu X."/>
            <person name="Kougias P.G."/>
            <person name="Basile A."/>
            <person name="Luo G."/>
            <person name="Schluter A."/>
            <person name="Konstantinidis K.T."/>
            <person name="Angelidaki I."/>
        </authorList>
    </citation>
    <scope>NUCLEOTIDE SEQUENCE</scope>
    <source>
        <strain evidence="1">AS06rmzACSIP_7</strain>
    </source>
</reference>
<evidence type="ECO:0000313" key="2">
    <source>
        <dbReference type="Proteomes" id="UP000777265"/>
    </source>
</evidence>
<dbReference type="EMBL" id="JAAYEE010000157">
    <property type="protein sequence ID" value="NLW35689.1"/>
    <property type="molecule type" value="Genomic_DNA"/>
</dbReference>
<comment type="caution">
    <text evidence="1">The sequence shown here is derived from an EMBL/GenBank/DDBJ whole genome shotgun (WGS) entry which is preliminary data.</text>
</comment>
<accession>A0A971S1M7</accession>
<sequence length="183" mass="19992">MGSTANPSGSVQYFNSNPDSKWVHVEDMFKQGTGGFWRLIHDNQIGYDAQCTDPLSAVATSYRPRSATVGGFWRNKIDGREYQNDKAWRYFDDIYIDNTFSRVVLANASAYEAASIVEPQIPSVWSDSSITVSVNLGMLPNTGTAYLFVFDANNNHNPTGYPVTIGGGGGGPLLSAPANLRIR</sequence>
<name>A0A971S1M7_9BACT</name>